<evidence type="ECO:0000256" key="2">
    <source>
        <dbReference type="SAM" id="MobiDB-lite"/>
    </source>
</evidence>
<feature type="compositionally biased region" description="Low complexity" evidence="2">
    <location>
        <begin position="8"/>
        <end position="21"/>
    </location>
</feature>
<evidence type="ECO:0000256" key="1">
    <source>
        <dbReference type="SAM" id="Coils"/>
    </source>
</evidence>
<dbReference type="InParanoid" id="A0A2J6TN07"/>
<feature type="compositionally biased region" description="Basic and acidic residues" evidence="2">
    <location>
        <begin position="34"/>
        <end position="69"/>
    </location>
</feature>
<proteinExistence type="predicted"/>
<reference evidence="3 4" key="1">
    <citation type="submission" date="2016-04" db="EMBL/GenBank/DDBJ databases">
        <title>A degradative enzymes factory behind the ericoid mycorrhizal symbiosis.</title>
        <authorList>
            <consortium name="DOE Joint Genome Institute"/>
            <person name="Martino E."/>
            <person name="Morin E."/>
            <person name="Grelet G."/>
            <person name="Kuo A."/>
            <person name="Kohler A."/>
            <person name="Daghino S."/>
            <person name="Barry K."/>
            <person name="Choi C."/>
            <person name="Cichocki N."/>
            <person name="Clum A."/>
            <person name="Copeland A."/>
            <person name="Hainaut M."/>
            <person name="Haridas S."/>
            <person name="Labutti K."/>
            <person name="Lindquist E."/>
            <person name="Lipzen A."/>
            <person name="Khouja H.-R."/>
            <person name="Murat C."/>
            <person name="Ohm R."/>
            <person name="Olson A."/>
            <person name="Spatafora J."/>
            <person name="Veneault-Fourrey C."/>
            <person name="Henrissat B."/>
            <person name="Grigoriev I."/>
            <person name="Martin F."/>
            <person name="Perotto S."/>
        </authorList>
    </citation>
    <scope>NUCLEOTIDE SEQUENCE [LARGE SCALE GENOMIC DNA]</scope>
    <source>
        <strain evidence="3 4">E</strain>
    </source>
</reference>
<evidence type="ECO:0000313" key="3">
    <source>
        <dbReference type="EMBL" id="PMD64399.1"/>
    </source>
</evidence>
<dbReference type="GeneID" id="36590669"/>
<keyword evidence="4" id="KW-1185">Reference proteome</keyword>
<dbReference type="AlphaFoldDB" id="A0A2J6TN07"/>
<dbReference type="Proteomes" id="UP000235371">
    <property type="component" value="Unassembled WGS sequence"/>
</dbReference>
<protein>
    <submittedName>
        <fullName evidence="3">Uncharacterized protein</fullName>
    </submittedName>
</protein>
<feature type="region of interest" description="Disordered" evidence="2">
    <location>
        <begin position="1"/>
        <end position="70"/>
    </location>
</feature>
<gene>
    <name evidence="3" type="ORF">K444DRAFT_626000</name>
</gene>
<keyword evidence="1" id="KW-0175">Coiled coil</keyword>
<evidence type="ECO:0000313" key="4">
    <source>
        <dbReference type="Proteomes" id="UP000235371"/>
    </source>
</evidence>
<dbReference type="RefSeq" id="XP_024741303.1">
    <property type="nucleotide sequence ID" value="XM_024882592.1"/>
</dbReference>
<dbReference type="OrthoDB" id="4156714at2759"/>
<feature type="compositionally biased region" description="Polar residues" evidence="2">
    <location>
        <begin position="22"/>
        <end position="31"/>
    </location>
</feature>
<dbReference type="EMBL" id="KZ613765">
    <property type="protein sequence ID" value="PMD64399.1"/>
    <property type="molecule type" value="Genomic_DNA"/>
</dbReference>
<name>A0A2J6TN07_9HELO</name>
<sequence>MPGAFGAEPTQSQSPETTQEQISAQKSGQEYNDTDSRGDSRPGGSRKDAAKKRIENSHGHAPGGEDKRGYGHTILKLVGVSTSSSEERRLMRLNTELRKIEKKNDDLHTKNEQLSGRIQELEQLADNRMTIINRQKQEIKVRDDRLAQFADEQQGLEDQIRTAQLAMSKRSARPKVDLVDDERTIKGNFMNLHDEVRKWSKAWGSADFSIVDNLSGEDKGKFLEQLGKVVALEGGQVPHSLRASDMTTRSSVLCVSAMLGRYLCAHVFEDPFRPIRPLVARTITMLPAADQDETIQQESSKQKSLVMYEDDTLSKVYHKLSCLNQARAQVWRSDILSILDPKPSDGAPEEVYRAQEDAENRRRQTAAELTADFLDSRVAVLLPPVEPEDVAKRHEQLQSIFQTALDISGRLWKQLTIVKCSYLEDLNHESFTYESDYMDAHAFHKLGLDDESENRLDHHKIRIVCFPTIKGYGSSTGENYHQDRVWGKAIVWLDE</sequence>
<accession>A0A2J6TN07</accession>
<organism evidence="3 4">
    <name type="scientific">Hyaloscypha bicolor E</name>
    <dbReference type="NCBI Taxonomy" id="1095630"/>
    <lineage>
        <taxon>Eukaryota</taxon>
        <taxon>Fungi</taxon>
        <taxon>Dikarya</taxon>
        <taxon>Ascomycota</taxon>
        <taxon>Pezizomycotina</taxon>
        <taxon>Leotiomycetes</taxon>
        <taxon>Helotiales</taxon>
        <taxon>Hyaloscyphaceae</taxon>
        <taxon>Hyaloscypha</taxon>
        <taxon>Hyaloscypha bicolor</taxon>
    </lineage>
</organism>
<feature type="coiled-coil region" evidence="1">
    <location>
        <begin position="83"/>
        <end position="138"/>
    </location>
</feature>